<dbReference type="InterPro" id="IPR011008">
    <property type="entry name" value="Dimeric_a/b-barrel"/>
</dbReference>
<dbReference type="GO" id="GO:0006355">
    <property type="term" value="P:regulation of DNA-templated transcription"/>
    <property type="evidence" value="ECO:0007669"/>
    <property type="project" value="UniProtKB-ARBA"/>
</dbReference>
<dbReference type="AlphaFoldDB" id="Q2RPT0"/>
<dbReference type="Gene3D" id="1.10.10.10">
    <property type="entry name" value="Winged helix-like DNA-binding domain superfamily/Winged helix DNA-binding domain"/>
    <property type="match status" value="1"/>
</dbReference>
<dbReference type="RefSeq" id="WP_011390818.1">
    <property type="nucleotide sequence ID" value="NC_007643.1"/>
</dbReference>
<dbReference type="GO" id="GO:0043200">
    <property type="term" value="P:response to amino acid"/>
    <property type="evidence" value="ECO:0007669"/>
    <property type="project" value="TreeGrafter"/>
</dbReference>
<dbReference type="PROSITE" id="PS50956">
    <property type="entry name" value="HTH_ASNC_2"/>
    <property type="match status" value="1"/>
</dbReference>
<keyword evidence="2" id="KW-0238">DNA-binding</keyword>
<feature type="domain" description="HTH asnC-type" evidence="4">
    <location>
        <begin position="6"/>
        <end position="67"/>
    </location>
</feature>
<dbReference type="PhylomeDB" id="Q2RPT0"/>
<name>Q2RPT0_RHORT</name>
<evidence type="ECO:0000256" key="2">
    <source>
        <dbReference type="ARBA" id="ARBA00023125"/>
    </source>
</evidence>
<reference evidence="5 6" key="1">
    <citation type="journal article" date="2011" name="Stand. Genomic Sci.">
        <title>Complete genome sequence of Rhodospirillum rubrum type strain (S1).</title>
        <authorList>
            <person name="Munk A.C."/>
            <person name="Copeland A."/>
            <person name="Lucas S."/>
            <person name="Lapidus A."/>
            <person name="Del Rio T.G."/>
            <person name="Barry K."/>
            <person name="Detter J.C."/>
            <person name="Hammon N."/>
            <person name="Israni S."/>
            <person name="Pitluck S."/>
            <person name="Brettin T."/>
            <person name="Bruce D."/>
            <person name="Han C."/>
            <person name="Tapia R."/>
            <person name="Gilna P."/>
            <person name="Schmutz J."/>
            <person name="Larimer F."/>
            <person name="Land M."/>
            <person name="Kyrpides N.C."/>
            <person name="Mavromatis K."/>
            <person name="Richardson P."/>
            <person name="Rohde M."/>
            <person name="Goker M."/>
            <person name="Klenk H.P."/>
            <person name="Zhang Y."/>
            <person name="Roberts G.P."/>
            <person name="Reslewic S."/>
            <person name="Schwartz D.C."/>
        </authorList>
    </citation>
    <scope>NUCLEOTIDE SEQUENCE [LARGE SCALE GENOMIC DNA]</scope>
    <source>
        <strain evidence="6">ATCC 11170 / ATH 1.1.1 / DSM 467 / LMG 4362 / NCIMB 8255 / S1</strain>
    </source>
</reference>
<dbReference type="Pfam" id="PF01037">
    <property type="entry name" value="AsnC_trans_reg"/>
    <property type="match status" value="1"/>
</dbReference>
<dbReference type="eggNOG" id="COG1522">
    <property type="taxonomic scope" value="Bacteria"/>
</dbReference>
<dbReference type="Pfam" id="PF13412">
    <property type="entry name" value="HTH_24"/>
    <property type="match status" value="1"/>
</dbReference>
<dbReference type="SUPFAM" id="SSF54909">
    <property type="entry name" value="Dimeric alpha+beta barrel"/>
    <property type="match status" value="1"/>
</dbReference>
<dbReference type="InterPro" id="IPR019885">
    <property type="entry name" value="Tscrpt_reg_HTH_AsnC-type_CS"/>
</dbReference>
<keyword evidence="3" id="KW-0804">Transcription</keyword>
<evidence type="ECO:0000313" key="5">
    <source>
        <dbReference type="EMBL" id="ABC23865.1"/>
    </source>
</evidence>
<sequence>MPKSDLDATDRRILAALQRDGRLSNVELAQDVALSPSPCLRRVRRLEDEGVIRGYRADLDRLKVGLGLTVYMELKVGLHSRANAEGLAAALAAMPEVVSCAMVSGDADFVAEVVVPDLERYERFLTEHIQTLPMIASIRSNFALRTLKSAGPLPLPAA</sequence>
<evidence type="ECO:0000259" key="4">
    <source>
        <dbReference type="PROSITE" id="PS50956"/>
    </source>
</evidence>
<gene>
    <name evidence="5" type="ordered locus">Rru_A3070</name>
</gene>
<dbReference type="EnsemblBacteria" id="ABC23865">
    <property type="protein sequence ID" value="ABC23865"/>
    <property type="gene ID" value="Rru_A3070"/>
</dbReference>
<dbReference type="InterPro" id="IPR019887">
    <property type="entry name" value="Tscrpt_reg_AsnC/Lrp_C"/>
</dbReference>
<dbReference type="InterPro" id="IPR000485">
    <property type="entry name" value="AsnC-type_HTH_dom"/>
</dbReference>
<dbReference type="HOGENOM" id="CLU_091233_0_3_5"/>
<keyword evidence="1" id="KW-0805">Transcription regulation</keyword>
<dbReference type="GO" id="GO:0043565">
    <property type="term" value="F:sequence-specific DNA binding"/>
    <property type="evidence" value="ECO:0007669"/>
    <property type="project" value="InterPro"/>
</dbReference>
<dbReference type="FunFam" id="1.10.10.10:FF:000186">
    <property type="entry name" value="AsnC family transcriptional regulator"/>
    <property type="match status" value="1"/>
</dbReference>
<dbReference type="PANTHER" id="PTHR30154:SF34">
    <property type="entry name" value="TRANSCRIPTIONAL REGULATOR AZLB"/>
    <property type="match status" value="1"/>
</dbReference>
<dbReference type="STRING" id="269796.Rru_A3070"/>
<protein>
    <submittedName>
        <fullName evidence="5">Transcriptional regulator, AsnC family</fullName>
    </submittedName>
</protein>
<keyword evidence="6" id="KW-1185">Reference proteome</keyword>
<dbReference type="KEGG" id="rru:Rru_A3070"/>
<proteinExistence type="predicted"/>
<dbReference type="InterPro" id="IPR036388">
    <property type="entry name" value="WH-like_DNA-bd_sf"/>
</dbReference>
<dbReference type="Proteomes" id="UP000001929">
    <property type="component" value="Chromosome"/>
</dbReference>
<dbReference type="SMART" id="SM00344">
    <property type="entry name" value="HTH_ASNC"/>
    <property type="match status" value="1"/>
</dbReference>
<dbReference type="Gene3D" id="3.30.70.920">
    <property type="match status" value="1"/>
</dbReference>
<dbReference type="InterPro" id="IPR019888">
    <property type="entry name" value="Tscrpt_reg_AsnC-like"/>
</dbReference>
<dbReference type="CDD" id="cd00090">
    <property type="entry name" value="HTH_ARSR"/>
    <property type="match status" value="1"/>
</dbReference>
<dbReference type="SUPFAM" id="SSF46785">
    <property type="entry name" value="Winged helix' DNA-binding domain"/>
    <property type="match status" value="1"/>
</dbReference>
<evidence type="ECO:0000313" key="6">
    <source>
        <dbReference type="Proteomes" id="UP000001929"/>
    </source>
</evidence>
<evidence type="ECO:0000256" key="3">
    <source>
        <dbReference type="ARBA" id="ARBA00023163"/>
    </source>
</evidence>
<dbReference type="PANTHER" id="PTHR30154">
    <property type="entry name" value="LEUCINE-RESPONSIVE REGULATORY PROTEIN"/>
    <property type="match status" value="1"/>
</dbReference>
<dbReference type="EMBL" id="CP000230">
    <property type="protein sequence ID" value="ABC23865.1"/>
    <property type="molecule type" value="Genomic_DNA"/>
</dbReference>
<dbReference type="PROSITE" id="PS00519">
    <property type="entry name" value="HTH_ASNC_1"/>
    <property type="match status" value="1"/>
</dbReference>
<dbReference type="InterPro" id="IPR011991">
    <property type="entry name" value="ArsR-like_HTH"/>
</dbReference>
<organism evidence="5 6">
    <name type="scientific">Rhodospirillum rubrum (strain ATCC 11170 / ATH 1.1.1 / DSM 467 / LMG 4362 / NCIMB 8255 / S1)</name>
    <dbReference type="NCBI Taxonomy" id="269796"/>
    <lineage>
        <taxon>Bacteria</taxon>
        <taxon>Pseudomonadati</taxon>
        <taxon>Pseudomonadota</taxon>
        <taxon>Alphaproteobacteria</taxon>
        <taxon>Rhodospirillales</taxon>
        <taxon>Rhodospirillaceae</taxon>
        <taxon>Rhodospirillum</taxon>
    </lineage>
</organism>
<accession>Q2RPT0</accession>
<dbReference type="InterPro" id="IPR036390">
    <property type="entry name" value="WH_DNA-bd_sf"/>
</dbReference>
<dbReference type="GO" id="GO:0005829">
    <property type="term" value="C:cytosol"/>
    <property type="evidence" value="ECO:0007669"/>
    <property type="project" value="TreeGrafter"/>
</dbReference>
<dbReference type="PATRIC" id="fig|269796.9.peg.3183"/>
<dbReference type="PRINTS" id="PR00033">
    <property type="entry name" value="HTHASNC"/>
</dbReference>
<evidence type="ECO:0000256" key="1">
    <source>
        <dbReference type="ARBA" id="ARBA00023015"/>
    </source>
</evidence>